<evidence type="ECO:0000256" key="4">
    <source>
        <dbReference type="ARBA" id="ARBA00022989"/>
    </source>
</evidence>
<dbReference type="AlphaFoldDB" id="A0A939FPZ0"/>
<feature type="transmembrane region" description="Helical" evidence="8">
    <location>
        <begin position="483"/>
        <end position="512"/>
    </location>
</feature>
<organism evidence="10 11">
    <name type="scientific">Streptomyces triculaminicus</name>
    <dbReference type="NCBI Taxonomy" id="2816232"/>
    <lineage>
        <taxon>Bacteria</taxon>
        <taxon>Bacillati</taxon>
        <taxon>Actinomycetota</taxon>
        <taxon>Actinomycetes</taxon>
        <taxon>Kitasatosporales</taxon>
        <taxon>Streptomycetaceae</taxon>
        <taxon>Streptomyces</taxon>
    </lineage>
</organism>
<evidence type="ECO:0000259" key="9">
    <source>
        <dbReference type="Pfam" id="PF13515"/>
    </source>
</evidence>
<feature type="transmembrane region" description="Helical" evidence="8">
    <location>
        <begin position="37"/>
        <end position="56"/>
    </location>
</feature>
<evidence type="ECO:0000256" key="1">
    <source>
        <dbReference type="ARBA" id="ARBA00004651"/>
    </source>
</evidence>
<feature type="transmembrane region" description="Helical" evidence="8">
    <location>
        <begin position="408"/>
        <end position="432"/>
    </location>
</feature>
<dbReference type="GO" id="GO:0005886">
    <property type="term" value="C:plasma membrane"/>
    <property type="evidence" value="ECO:0007669"/>
    <property type="project" value="UniProtKB-SubCell"/>
</dbReference>
<comment type="subcellular location">
    <subcellularLocation>
        <location evidence="1">Cell membrane</location>
        <topology evidence="1">Multi-pass membrane protein</topology>
    </subcellularLocation>
</comment>
<keyword evidence="2" id="KW-1003">Cell membrane</keyword>
<feature type="region of interest" description="Disordered" evidence="7">
    <location>
        <begin position="229"/>
        <end position="251"/>
    </location>
</feature>
<reference evidence="10" key="1">
    <citation type="submission" date="2021-03" db="EMBL/GenBank/DDBJ databases">
        <title>Streptomyces strains.</title>
        <authorList>
            <person name="Lund M.B."/>
            <person name="Toerring T."/>
        </authorList>
    </citation>
    <scope>NUCLEOTIDE SEQUENCE</scope>
    <source>
        <strain evidence="10">JCM 4242</strain>
    </source>
</reference>
<dbReference type="InterPro" id="IPR049453">
    <property type="entry name" value="Memb_transporter_dom"/>
</dbReference>
<name>A0A939FPZ0_9ACTN</name>
<accession>A0A939FPZ0</accession>
<feature type="transmembrane region" description="Helical" evidence="8">
    <location>
        <begin position="452"/>
        <end position="471"/>
    </location>
</feature>
<dbReference type="EMBL" id="JAFMOF010000002">
    <property type="protein sequence ID" value="MBO0653917.1"/>
    <property type="molecule type" value="Genomic_DNA"/>
</dbReference>
<keyword evidence="4 8" id="KW-1133">Transmembrane helix</keyword>
<evidence type="ECO:0000256" key="8">
    <source>
        <dbReference type="SAM" id="Phobius"/>
    </source>
</evidence>
<proteinExistence type="inferred from homology"/>
<evidence type="ECO:0000256" key="7">
    <source>
        <dbReference type="SAM" id="MobiDB-lite"/>
    </source>
</evidence>
<sequence length="739" mass="78119">MARAPERRAGRDRRPPRGHAVTTALGRRLRQPDGREAVRRALWVTLAGCTGFYACTYGLDDAVMGLYAIFGCLPLVMFTRLPGGVAQRTRTLLAALPPALLLVTAGSLLAVRDWSAACGMLVVGFAVSFGSVGGPRLAALSVAFQLFYVLPCFPPYAPQDLDSRLAGLTIGFLLTVLVDHLLPAPPPADPYRLRLAGATVAVAECCAGTADGPERAGPDDGRAAADLALDAARPSRIPPEERPTSPSARDRALNHTRAAVRHVRDQLERLPGPGDGPRLRHPEAAGLLRRTAEALRPVAAGLYGGEPPPPADGLHRHLASFDAVRVREMPRASAPRLRQDAVVRAAAEGAQLATTASRIALGARPGTGSAHPGEPFWYAAAPTPLLWWWRLRGHLTPRSVHLQNAVRLALALAAARLIAGGLGLEHGFWVLLATLSLMRTSAADTRTALRPAFAGTAAGAGAAALLLLAVGDVPPFYAAVLPLVLLVAFTAGPLLGPAWIQAAFTLVLVLMFSQLASPDWRLSAVRLLDVLIGGTIGALTGLLAWPRGGRGELRRTLADVLVEGAAVCRAVTGLLCGRPAPADPLRPARRAVLLAEASYCQYQTERMGERGVDPPWEAALVAGYRMLRGGELMLIRHRERAGGEPLPEDAAAELTALAERVTADCLRAADALRRNDAAPEPTPDTAPDAYHADDSGTLRCAARRAAVTDAERVLLTVDAEAWLTGVAQDVARLRTPEPV</sequence>
<feature type="region of interest" description="Disordered" evidence="7">
    <location>
        <begin position="672"/>
        <end position="693"/>
    </location>
</feature>
<evidence type="ECO:0000256" key="5">
    <source>
        <dbReference type="ARBA" id="ARBA00023136"/>
    </source>
</evidence>
<feature type="transmembrane region" description="Helical" evidence="8">
    <location>
        <begin position="524"/>
        <end position="545"/>
    </location>
</feature>
<dbReference type="RefSeq" id="WP_207247380.1">
    <property type="nucleotide sequence ID" value="NZ_JAFMOF010000002.1"/>
</dbReference>
<keyword evidence="11" id="KW-1185">Reference proteome</keyword>
<feature type="transmembrane region" description="Helical" evidence="8">
    <location>
        <begin position="62"/>
        <end position="79"/>
    </location>
</feature>
<gene>
    <name evidence="10" type="ORF">J1792_14360</name>
</gene>
<evidence type="ECO:0000256" key="6">
    <source>
        <dbReference type="ARBA" id="ARBA00043993"/>
    </source>
</evidence>
<dbReference type="Proteomes" id="UP000664781">
    <property type="component" value="Unassembled WGS sequence"/>
</dbReference>
<evidence type="ECO:0000313" key="11">
    <source>
        <dbReference type="Proteomes" id="UP000664781"/>
    </source>
</evidence>
<dbReference type="PANTHER" id="PTHR30509:SF9">
    <property type="entry name" value="MULTIDRUG RESISTANCE PROTEIN MDTO"/>
    <property type="match status" value="1"/>
</dbReference>
<evidence type="ECO:0000256" key="3">
    <source>
        <dbReference type="ARBA" id="ARBA00022692"/>
    </source>
</evidence>
<evidence type="ECO:0000313" key="10">
    <source>
        <dbReference type="EMBL" id="MBO0653917.1"/>
    </source>
</evidence>
<keyword evidence="5 8" id="KW-0472">Membrane</keyword>
<comment type="similarity">
    <text evidence="6">Belongs to the YccS/YhfK family.</text>
</comment>
<evidence type="ECO:0000256" key="2">
    <source>
        <dbReference type="ARBA" id="ARBA00022475"/>
    </source>
</evidence>
<feature type="transmembrane region" description="Helical" evidence="8">
    <location>
        <begin position="91"/>
        <end position="108"/>
    </location>
</feature>
<protein>
    <submittedName>
        <fullName evidence="10">FUSC family protein</fullName>
    </submittedName>
</protein>
<feature type="compositionally biased region" description="Basic and acidic residues" evidence="7">
    <location>
        <begin position="238"/>
        <end position="251"/>
    </location>
</feature>
<dbReference type="Pfam" id="PF13515">
    <property type="entry name" value="FUSC_2"/>
    <property type="match status" value="1"/>
</dbReference>
<comment type="caution">
    <text evidence="10">The sequence shown here is derived from an EMBL/GenBank/DDBJ whole genome shotgun (WGS) entry which is preliminary data.</text>
</comment>
<keyword evidence="3 8" id="KW-0812">Transmembrane</keyword>
<dbReference type="PANTHER" id="PTHR30509">
    <property type="entry name" value="P-HYDROXYBENZOIC ACID EFFLUX PUMP SUBUNIT-RELATED"/>
    <property type="match status" value="1"/>
</dbReference>
<feature type="domain" description="Integral membrane bound transporter" evidence="9">
    <location>
        <begin position="417"/>
        <end position="539"/>
    </location>
</feature>